<feature type="compositionally biased region" description="Basic and acidic residues" evidence="1">
    <location>
        <begin position="417"/>
        <end position="427"/>
    </location>
</feature>
<dbReference type="AlphaFoldDB" id="A0A9P4T7Z3"/>
<feature type="region of interest" description="Disordered" evidence="1">
    <location>
        <begin position="579"/>
        <end position="616"/>
    </location>
</feature>
<protein>
    <submittedName>
        <fullName evidence="2">Uncharacterized protein</fullName>
    </submittedName>
</protein>
<feature type="compositionally biased region" description="Polar residues" evidence="1">
    <location>
        <begin position="541"/>
        <end position="559"/>
    </location>
</feature>
<feature type="compositionally biased region" description="Basic and acidic residues" evidence="1">
    <location>
        <begin position="45"/>
        <end position="56"/>
    </location>
</feature>
<dbReference type="EMBL" id="SWKU01000025">
    <property type="protein sequence ID" value="KAF2996795.1"/>
    <property type="molecule type" value="Genomic_DNA"/>
</dbReference>
<feature type="region of interest" description="Disordered" evidence="1">
    <location>
        <begin position="117"/>
        <end position="198"/>
    </location>
</feature>
<feature type="region of interest" description="Disordered" evidence="1">
    <location>
        <begin position="417"/>
        <end position="439"/>
    </location>
</feature>
<accession>A0A9P4T7Z3</accession>
<feature type="compositionally biased region" description="Low complexity" evidence="1">
    <location>
        <begin position="428"/>
        <end position="439"/>
    </location>
</feature>
<evidence type="ECO:0000256" key="1">
    <source>
        <dbReference type="SAM" id="MobiDB-lite"/>
    </source>
</evidence>
<gene>
    <name evidence="2" type="ORF">E8E13_000540</name>
</gene>
<feature type="region of interest" description="Disordered" evidence="1">
    <location>
        <begin position="45"/>
        <end position="65"/>
    </location>
</feature>
<proteinExistence type="predicted"/>
<sequence>MASAQLALVAVAGQSITVNTPPSSPVASKDHLPVAEDLTLAVLDSEGRHEQPKEDGPAVPQEGMFDEDEGLPIAEAVDSLHAIEGATITTKEMGTTVHLAESDACNPVESVAVDHVSIPPAGTDEPRQSQPSTPVRHDSPAAVREEVHVTAETRSQTEETTEDERNSDDQGKLRGDGNAPARIPPKQSSTPLKTDRKIPPHMGPIARNLLLQQAGWPAPVPRSPPAFAPRPPHTNSRPPFDHEELQRTKAHLIKTRDELDDERKRSSGLRQTIEAEMEASYAAALESTLSELLRKQADTLAAKVKYEQKERDLQYREAKIAQLEVYLTAGQMQLKHSLEERGIRPMSAVDKTNMKSEVELNVKHQYADIEGKIAIQVERIRLQDAAQRVREQQYRALIRLSLERKILEEIQESHNAIDADAKEKGSEDTSCAESSAEESTIQPNRAYLEGYAACHDAQTALYNLQHGKIAANNPGIAFLFDPTHPRNPLIMGLRIGCVKATSDAAAETNTVTVVNGSRAHYNIAEICQSARTSTRSSRFTPQASPTSRTQAQDQKHPNQVSVTNGKFVTEDAVEQVAAAARSSSERGTMDAVGGKVAHQHGEQPEADSPDAKIVKDPVLIDL</sequence>
<comment type="caution">
    <text evidence="2">The sequence shown here is derived from an EMBL/GenBank/DDBJ whole genome shotgun (WGS) entry which is preliminary data.</text>
</comment>
<reference evidence="2" key="1">
    <citation type="submission" date="2019-04" db="EMBL/GenBank/DDBJ databases">
        <title>Sequencing of skin fungus with MAO and IRED activity.</title>
        <authorList>
            <person name="Marsaioli A.J."/>
            <person name="Bonatto J.M.C."/>
            <person name="Reis Junior O."/>
        </authorList>
    </citation>
    <scope>NUCLEOTIDE SEQUENCE</scope>
    <source>
        <strain evidence="2">30M1</strain>
    </source>
</reference>
<name>A0A9P4T7Z3_CURKU</name>
<feature type="region of interest" description="Disordered" evidence="1">
    <location>
        <begin position="532"/>
        <end position="559"/>
    </location>
</feature>
<dbReference type="OrthoDB" id="3794025at2759"/>
<dbReference type="Proteomes" id="UP000801428">
    <property type="component" value="Unassembled WGS sequence"/>
</dbReference>
<evidence type="ECO:0000313" key="2">
    <source>
        <dbReference type="EMBL" id="KAF2996795.1"/>
    </source>
</evidence>
<feature type="compositionally biased region" description="Basic and acidic residues" evidence="1">
    <location>
        <begin position="135"/>
        <end position="175"/>
    </location>
</feature>
<evidence type="ECO:0000313" key="3">
    <source>
        <dbReference type="Proteomes" id="UP000801428"/>
    </source>
</evidence>
<keyword evidence="3" id="KW-1185">Reference proteome</keyword>
<organism evidence="2 3">
    <name type="scientific">Curvularia kusanoi</name>
    <name type="common">Cochliobolus kusanoi</name>
    <dbReference type="NCBI Taxonomy" id="90978"/>
    <lineage>
        <taxon>Eukaryota</taxon>
        <taxon>Fungi</taxon>
        <taxon>Dikarya</taxon>
        <taxon>Ascomycota</taxon>
        <taxon>Pezizomycotina</taxon>
        <taxon>Dothideomycetes</taxon>
        <taxon>Pleosporomycetidae</taxon>
        <taxon>Pleosporales</taxon>
        <taxon>Pleosporineae</taxon>
        <taxon>Pleosporaceae</taxon>
        <taxon>Curvularia</taxon>
    </lineage>
</organism>
<feature type="compositionally biased region" description="Basic and acidic residues" evidence="1">
    <location>
        <begin position="599"/>
        <end position="615"/>
    </location>
</feature>